<proteinExistence type="predicted"/>
<evidence type="ECO:0000313" key="2">
    <source>
        <dbReference type="Proteomes" id="UP000276133"/>
    </source>
</evidence>
<protein>
    <submittedName>
        <fullName evidence="1">Uncharacterized protein</fullName>
    </submittedName>
</protein>
<organism evidence="1 2">
    <name type="scientific">Brachionus plicatilis</name>
    <name type="common">Marine rotifer</name>
    <name type="synonym">Brachionus muelleri</name>
    <dbReference type="NCBI Taxonomy" id="10195"/>
    <lineage>
        <taxon>Eukaryota</taxon>
        <taxon>Metazoa</taxon>
        <taxon>Spiralia</taxon>
        <taxon>Gnathifera</taxon>
        <taxon>Rotifera</taxon>
        <taxon>Eurotatoria</taxon>
        <taxon>Monogononta</taxon>
        <taxon>Pseudotrocha</taxon>
        <taxon>Ploima</taxon>
        <taxon>Brachionidae</taxon>
        <taxon>Brachionus</taxon>
    </lineage>
</organism>
<name>A0A3M7RJV5_BRAPC</name>
<reference evidence="1 2" key="1">
    <citation type="journal article" date="2018" name="Sci. Rep.">
        <title>Genomic signatures of local adaptation to the degree of environmental predictability in rotifers.</title>
        <authorList>
            <person name="Franch-Gras L."/>
            <person name="Hahn C."/>
            <person name="Garcia-Roger E.M."/>
            <person name="Carmona M.J."/>
            <person name="Serra M."/>
            <person name="Gomez A."/>
        </authorList>
    </citation>
    <scope>NUCLEOTIDE SEQUENCE [LARGE SCALE GENOMIC DNA]</scope>
    <source>
        <strain evidence="1">HYR1</strain>
    </source>
</reference>
<dbReference type="AlphaFoldDB" id="A0A3M7RJV5"/>
<keyword evidence="2" id="KW-1185">Reference proteome</keyword>
<accession>A0A3M7RJV5</accession>
<dbReference type="Proteomes" id="UP000276133">
    <property type="component" value="Unassembled WGS sequence"/>
</dbReference>
<comment type="caution">
    <text evidence="1">The sequence shown here is derived from an EMBL/GenBank/DDBJ whole genome shotgun (WGS) entry which is preliminary data.</text>
</comment>
<dbReference type="EMBL" id="REGN01003237">
    <property type="protein sequence ID" value="RNA23677.1"/>
    <property type="molecule type" value="Genomic_DNA"/>
</dbReference>
<gene>
    <name evidence="1" type="ORF">BpHYR1_003423</name>
</gene>
<evidence type="ECO:0000313" key="1">
    <source>
        <dbReference type="EMBL" id="RNA23677.1"/>
    </source>
</evidence>
<sequence length="84" mass="9931">MSNLILSFDHKLQHARKVLQQNQLNIDPICANKTRRKSLDQPKIIIKTMMTTAMTMAVQVIQSKIKIRLNNRMENFYYSIRLKI</sequence>